<evidence type="ECO:0000313" key="10">
    <source>
        <dbReference type="Proteomes" id="UP000515129"/>
    </source>
</evidence>
<dbReference type="InterPro" id="IPR007110">
    <property type="entry name" value="Ig-like_dom"/>
</dbReference>
<evidence type="ECO:0000256" key="1">
    <source>
        <dbReference type="ARBA" id="ARBA00004236"/>
    </source>
</evidence>
<proteinExistence type="predicted"/>
<evidence type="ECO:0000256" key="3">
    <source>
        <dbReference type="ARBA" id="ARBA00022729"/>
    </source>
</evidence>
<dbReference type="SUPFAM" id="SSF48726">
    <property type="entry name" value="Immunoglobulin"/>
    <property type="match status" value="1"/>
</dbReference>
<dbReference type="InterPro" id="IPR013783">
    <property type="entry name" value="Ig-like_fold"/>
</dbReference>
<evidence type="ECO:0000256" key="6">
    <source>
        <dbReference type="ARBA" id="ARBA00023157"/>
    </source>
</evidence>
<dbReference type="RefSeq" id="XP_026104791.1">
    <property type="nucleotide sequence ID" value="XM_026249006.1"/>
</dbReference>
<keyword evidence="6" id="KW-1015">Disulfide bond</keyword>
<feature type="domain" description="Ig-like" evidence="9">
    <location>
        <begin position="138"/>
        <end position="187"/>
    </location>
</feature>
<evidence type="ECO:0000259" key="9">
    <source>
        <dbReference type="PROSITE" id="PS50835"/>
    </source>
</evidence>
<dbReference type="GeneID" id="113076362"/>
<dbReference type="SMART" id="SM00409">
    <property type="entry name" value="IG"/>
    <property type="match status" value="1"/>
</dbReference>
<dbReference type="PANTHER" id="PTHR19433">
    <property type="entry name" value="T-CELL RECEPTOR ALPHA CHAIN V REGION-RELATED"/>
    <property type="match status" value="1"/>
</dbReference>
<dbReference type="InterPro" id="IPR036179">
    <property type="entry name" value="Ig-like_dom_sf"/>
</dbReference>
<dbReference type="OrthoDB" id="6370831at2759"/>
<evidence type="ECO:0000256" key="8">
    <source>
        <dbReference type="SAM" id="Phobius"/>
    </source>
</evidence>
<organism evidence="10 11">
    <name type="scientific">Carassius auratus</name>
    <name type="common">Goldfish</name>
    <dbReference type="NCBI Taxonomy" id="7957"/>
    <lineage>
        <taxon>Eukaryota</taxon>
        <taxon>Metazoa</taxon>
        <taxon>Chordata</taxon>
        <taxon>Craniata</taxon>
        <taxon>Vertebrata</taxon>
        <taxon>Euteleostomi</taxon>
        <taxon>Actinopterygii</taxon>
        <taxon>Neopterygii</taxon>
        <taxon>Teleostei</taxon>
        <taxon>Ostariophysi</taxon>
        <taxon>Cypriniformes</taxon>
        <taxon>Cyprinidae</taxon>
        <taxon>Cyprininae</taxon>
        <taxon>Carassius</taxon>
    </lineage>
</organism>
<dbReference type="GO" id="GO:0002376">
    <property type="term" value="P:immune system process"/>
    <property type="evidence" value="ECO:0007669"/>
    <property type="project" value="UniProtKB-KW"/>
</dbReference>
<comment type="subcellular location">
    <subcellularLocation>
        <location evidence="1">Cell membrane</location>
    </subcellularLocation>
</comment>
<dbReference type="PROSITE" id="PS50835">
    <property type="entry name" value="IG_LIKE"/>
    <property type="match status" value="2"/>
</dbReference>
<dbReference type="GO" id="GO:0009617">
    <property type="term" value="P:response to bacterium"/>
    <property type="evidence" value="ECO:0007669"/>
    <property type="project" value="TreeGrafter"/>
</dbReference>
<keyword evidence="3" id="KW-0732">Signal</keyword>
<evidence type="ECO:0000256" key="4">
    <source>
        <dbReference type="ARBA" id="ARBA00022859"/>
    </source>
</evidence>
<keyword evidence="4" id="KW-0391">Immunity</keyword>
<accession>A0A6P6N990</accession>
<dbReference type="InterPro" id="IPR003599">
    <property type="entry name" value="Ig_sub"/>
</dbReference>
<dbReference type="Pfam" id="PF07686">
    <property type="entry name" value="V-set"/>
    <property type="match status" value="1"/>
</dbReference>
<dbReference type="KEGG" id="caua:113076362"/>
<dbReference type="Proteomes" id="UP000515129">
    <property type="component" value="Unplaced"/>
</dbReference>
<evidence type="ECO:0000313" key="11">
    <source>
        <dbReference type="RefSeq" id="XP_026104791.1"/>
    </source>
</evidence>
<gene>
    <name evidence="11" type="primary">LOC113076362</name>
</gene>
<dbReference type="SMART" id="SM00406">
    <property type="entry name" value="IGv"/>
    <property type="match status" value="1"/>
</dbReference>
<evidence type="ECO:0000256" key="7">
    <source>
        <dbReference type="ARBA" id="ARBA00023180"/>
    </source>
</evidence>
<protein>
    <submittedName>
        <fullName evidence="11">Uncharacterized protein LOC113076362</fullName>
    </submittedName>
</protein>
<dbReference type="AlphaFoldDB" id="A0A6P6N990"/>
<evidence type="ECO:0000256" key="5">
    <source>
        <dbReference type="ARBA" id="ARBA00023136"/>
    </source>
</evidence>
<name>A0A6P6N990_CARAU</name>
<keyword evidence="8" id="KW-1133">Transmembrane helix</keyword>
<keyword evidence="10" id="KW-1185">Reference proteome</keyword>
<feature type="domain" description="Ig-like" evidence="9">
    <location>
        <begin position="20"/>
        <end position="112"/>
    </location>
</feature>
<reference evidence="11" key="1">
    <citation type="submission" date="2025-08" db="UniProtKB">
        <authorList>
            <consortium name="RefSeq"/>
        </authorList>
    </citation>
    <scope>IDENTIFICATION</scope>
    <source>
        <strain evidence="11">Wakin</strain>
        <tissue evidence="11">Muscle</tissue>
    </source>
</reference>
<keyword evidence="7" id="KW-0325">Glycoprotein</keyword>
<dbReference type="Gene3D" id="2.60.40.10">
    <property type="entry name" value="Immunoglobulins"/>
    <property type="match status" value="2"/>
</dbReference>
<sequence>MDRQLCVTIFLLYEFFIIYGDILQLDPVVSVHEGEPVVLSCLLTTKQLSMALWYKQVTGEEPRLIASSVLHSSESQFHNQFNSSHFNVLRGKGSFNLRIVNTVQSDCGTYYCAFSFSNIITFGNGTHLAIKGAQISKPTSLKLPKIELVKSGINVPLQCSIQNELERHGNESESENRLYWFKHGSGESPPGSIYVHGNTSDGCVGRSEADCLSPTCMYNLPRKMFSSSQTGTFCALATCGEILFGNVSKHSPDNFESQNILLFIQIGLAALLAISFTINILLCCMRKNGRKSQQIQTTNEDDGLINKNMEITYSTVQMSSVRVKRESRPEDTLYSGLACQQQS</sequence>
<evidence type="ECO:0000256" key="2">
    <source>
        <dbReference type="ARBA" id="ARBA00022475"/>
    </source>
</evidence>
<dbReference type="PANTHER" id="PTHR19433:SF133">
    <property type="entry name" value="IMMUNE-TYPE RECEPTOR 5 PRECURSOR-RELATED"/>
    <property type="match status" value="1"/>
</dbReference>
<dbReference type="InterPro" id="IPR052051">
    <property type="entry name" value="TCR_complex_component"/>
</dbReference>
<keyword evidence="8" id="KW-0812">Transmembrane</keyword>
<dbReference type="GO" id="GO:0005886">
    <property type="term" value="C:plasma membrane"/>
    <property type="evidence" value="ECO:0007669"/>
    <property type="project" value="UniProtKB-SubCell"/>
</dbReference>
<keyword evidence="5 8" id="KW-0472">Membrane</keyword>
<dbReference type="InterPro" id="IPR013106">
    <property type="entry name" value="Ig_V-set"/>
</dbReference>
<feature type="transmembrane region" description="Helical" evidence="8">
    <location>
        <begin position="260"/>
        <end position="282"/>
    </location>
</feature>
<keyword evidence="2" id="KW-1003">Cell membrane</keyword>